<feature type="non-terminal residue" evidence="2">
    <location>
        <position position="236"/>
    </location>
</feature>
<accession>A0A0J8DTL3</accession>
<dbReference type="AlphaFoldDB" id="A0A0J8DTL3"/>
<dbReference type="Gramene" id="KMS94120">
    <property type="protein sequence ID" value="KMS94120"/>
    <property type="gene ID" value="BVRB_024600"/>
</dbReference>
<dbReference type="EMBL" id="KQ095947">
    <property type="protein sequence ID" value="KMS94120.1"/>
    <property type="molecule type" value="Genomic_DNA"/>
</dbReference>
<feature type="domain" description="EZH1/2 MCSS" evidence="1">
    <location>
        <begin position="180"/>
        <end position="216"/>
    </location>
</feature>
<evidence type="ECO:0000259" key="1">
    <source>
        <dbReference type="Pfam" id="PF21358"/>
    </source>
</evidence>
<sequence>MSSNLIQTNVVRDPDCQPLMRTHRCKRGRSWRPPSSSPSMSTAGSAIVDMVNVGVRRAKSAYAKDQQANAIMKLHRNRDLIANCLQHCKARSHQICDQYPESNRRLGPIAREIRLNREAYDSSEESDTELDNEMRYIINDVVETHGDSDAILDALTEVLNINKQDILDELGIIVEENVVSNERGDLDTYETLFCRRCFIFNCNLHPICQPTLRRRRISVSDDQLLEVLETEAPSEP</sequence>
<name>A0A0J8DTL3_BETVV</name>
<dbReference type="Pfam" id="PF21358">
    <property type="entry name" value="Ezh2_MCSS"/>
    <property type="match status" value="1"/>
</dbReference>
<dbReference type="InterPro" id="IPR048358">
    <property type="entry name" value="EZH1/2_MCSS"/>
</dbReference>
<proteinExistence type="predicted"/>
<dbReference type="Proteomes" id="UP000035740">
    <property type="component" value="Unassembled WGS sequence"/>
</dbReference>
<keyword evidence="3" id="KW-1185">Reference proteome</keyword>
<evidence type="ECO:0000313" key="3">
    <source>
        <dbReference type="Proteomes" id="UP000035740"/>
    </source>
</evidence>
<organism evidence="2 3">
    <name type="scientific">Beta vulgaris subsp. vulgaris</name>
    <name type="common">Beet</name>
    <dbReference type="NCBI Taxonomy" id="3555"/>
    <lineage>
        <taxon>Eukaryota</taxon>
        <taxon>Viridiplantae</taxon>
        <taxon>Streptophyta</taxon>
        <taxon>Embryophyta</taxon>
        <taxon>Tracheophyta</taxon>
        <taxon>Spermatophyta</taxon>
        <taxon>Magnoliopsida</taxon>
        <taxon>eudicotyledons</taxon>
        <taxon>Gunneridae</taxon>
        <taxon>Pentapetalae</taxon>
        <taxon>Caryophyllales</taxon>
        <taxon>Chenopodiaceae</taxon>
        <taxon>Betoideae</taxon>
        <taxon>Beta</taxon>
    </lineage>
</organism>
<gene>
    <name evidence="2" type="ORF">BVRB_024600</name>
</gene>
<protein>
    <recommendedName>
        <fullName evidence="1">EZH1/2 MCSS domain-containing protein</fullName>
    </recommendedName>
</protein>
<reference evidence="2 3" key="1">
    <citation type="journal article" date="2014" name="Nature">
        <title>The genome of the recently domesticated crop plant sugar beet (Beta vulgaris).</title>
        <authorList>
            <person name="Dohm J.C."/>
            <person name="Minoche A.E."/>
            <person name="Holtgrawe D."/>
            <person name="Capella-Gutierrez S."/>
            <person name="Zakrzewski F."/>
            <person name="Tafer H."/>
            <person name="Rupp O."/>
            <person name="Sorensen T.R."/>
            <person name="Stracke R."/>
            <person name="Reinhardt R."/>
            <person name="Goesmann A."/>
            <person name="Kraft T."/>
            <person name="Schulz B."/>
            <person name="Stadler P.F."/>
            <person name="Schmidt T."/>
            <person name="Gabaldon T."/>
            <person name="Lehrach H."/>
            <person name="Weisshaar B."/>
            <person name="Himmelbauer H."/>
        </authorList>
    </citation>
    <scope>NUCLEOTIDE SEQUENCE [LARGE SCALE GENOMIC DNA]</scope>
    <source>
        <tissue evidence="2">Taproot</tissue>
    </source>
</reference>
<evidence type="ECO:0000313" key="2">
    <source>
        <dbReference type="EMBL" id="KMS94120.1"/>
    </source>
</evidence>